<evidence type="ECO:0000256" key="1">
    <source>
        <dbReference type="HAMAP-Rule" id="MF_00226"/>
    </source>
</evidence>
<gene>
    <name evidence="3" type="ORF">SAMN02746019_00024030</name>
</gene>
<protein>
    <recommendedName>
        <fullName evidence="1">CinA-like protein</fullName>
    </recommendedName>
</protein>
<dbReference type="InterPro" id="IPR041424">
    <property type="entry name" value="CinA_KH"/>
</dbReference>
<dbReference type="PANTHER" id="PTHR13939">
    <property type="entry name" value="NICOTINAMIDE-NUCLEOTIDE AMIDOHYDROLASE PNCC"/>
    <property type="match status" value="1"/>
</dbReference>
<proteinExistence type="inferred from homology"/>
<dbReference type="HAMAP" id="MF_00226_B">
    <property type="entry name" value="CinA_B"/>
    <property type="match status" value="1"/>
</dbReference>
<dbReference type="InterPro" id="IPR036653">
    <property type="entry name" value="CinA-like_C"/>
</dbReference>
<feature type="domain" description="MoaB/Mog" evidence="2">
    <location>
        <begin position="5"/>
        <end position="172"/>
    </location>
</feature>
<dbReference type="Pfam" id="PF00994">
    <property type="entry name" value="MoCF_biosynth"/>
    <property type="match status" value="1"/>
</dbReference>
<dbReference type="InterPro" id="IPR050101">
    <property type="entry name" value="CinA"/>
</dbReference>
<dbReference type="Gene3D" id="3.30.70.2860">
    <property type="match status" value="1"/>
</dbReference>
<comment type="similarity">
    <text evidence="1">Belongs to the CinA family.</text>
</comment>
<dbReference type="FunCoup" id="A0A212Q1D8">
    <property type="interactions" value="152"/>
</dbReference>
<dbReference type="InterPro" id="IPR008135">
    <property type="entry name" value="Competence-induced_CinA"/>
</dbReference>
<name>A0A212Q1D8_9CHLR</name>
<evidence type="ECO:0000313" key="3">
    <source>
        <dbReference type="EMBL" id="SNB53093.1"/>
    </source>
</evidence>
<accession>A0A212Q1D8</accession>
<dbReference type="InterPro" id="IPR001453">
    <property type="entry name" value="MoaB/Mog_dom"/>
</dbReference>
<dbReference type="OrthoDB" id="9801454at2"/>
<dbReference type="InterPro" id="IPR036425">
    <property type="entry name" value="MoaB/Mog-like_dom_sf"/>
</dbReference>
<dbReference type="SUPFAM" id="SSF53218">
    <property type="entry name" value="Molybdenum cofactor biosynthesis proteins"/>
    <property type="match status" value="1"/>
</dbReference>
<dbReference type="CDD" id="cd00885">
    <property type="entry name" value="cinA"/>
    <property type="match status" value="1"/>
</dbReference>
<dbReference type="AlphaFoldDB" id="A0A212Q1D8"/>
<dbReference type="RefSeq" id="WP_159461530.1">
    <property type="nucleotide sequence ID" value="NZ_FYEK01000003.1"/>
</dbReference>
<sequence length="386" mass="41624">MPQAEVLATGTELLSGDVVDTNSARIARALQPLSIPLVQITVVGDDLPRMVAAIRAALARSEILVISGGLGPTADDVTREAVAEALGRPLIFDPELLEVIRARFQAFGVSMPENNRRQAFRPEGSRVIPNPIGTAPGFLVETNGRLLFALPGVPRELERMLSDTVVPYLRERFPPAEALAWRVVRTIGLGESWIDERLQDLLRGENPQVGLNAHPGMVDIRIQARGSTPEEAAARAEEAVRRVRERLGWAVFGEGHQAPEEAVIAALRARGATVATLERGTLGMLGGRLAAVDPESEVFRIGEVRARLATAPEHAAEAIRRQAGTTFGLAAEVLPEAESFQITVALAAPEGSRSVRRGHRGPLPHAAEWAAHAAMGLLWRWLREGP</sequence>
<dbReference type="Proteomes" id="UP000197025">
    <property type="component" value="Unassembled WGS sequence"/>
</dbReference>
<reference evidence="4" key="1">
    <citation type="submission" date="2017-06" db="EMBL/GenBank/DDBJ databases">
        <authorList>
            <person name="Varghese N."/>
            <person name="Submissions S."/>
        </authorList>
    </citation>
    <scope>NUCLEOTIDE SEQUENCE [LARGE SCALE GENOMIC DNA]</scope>
    <source>
        <strain evidence="4">JAD2</strain>
    </source>
</reference>
<dbReference type="InParanoid" id="A0A212Q1D8"/>
<evidence type="ECO:0000313" key="4">
    <source>
        <dbReference type="Proteomes" id="UP000197025"/>
    </source>
</evidence>
<evidence type="ECO:0000259" key="2">
    <source>
        <dbReference type="SMART" id="SM00852"/>
    </source>
</evidence>
<dbReference type="NCBIfam" id="TIGR00200">
    <property type="entry name" value="cinA_nterm"/>
    <property type="match status" value="1"/>
</dbReference>
<dbReference type="PANTHER" id="PTHR13939:SF0">
    <property type="entry name" value="NMN AMIDOHYDROLASE-LIKE PROTEIN YFAY"/>
    <property type="match status" value="1"/>
</dbReference>
<organism evidence="3 4">
    <name type="scientific">Thermoflexus hugenholtzii JAD2</name>
    <dbReference type="NCBI Taxonomy" id="877466"/>
    <lineage>
        <taxon>Bacteria</taxon>
        <taxon>Bacillati</taxon>
        <taxon>Chloroflexota</taxon>
        <taxon>Thermoflexia</taxon>
        <taxon>Thermoflexales</taxon>
        <taxon>Thermoflexaceae</taxon>
        <taxon>Thermoflexus</taxon>
    </lineage>
</organism>
<dbReference type="NCBIfam" id="TIGR00177">
    <property type="entry name" value="molyb_syn"/>
    <property type="match status" value="1"/>
</dbReference>
<dbReference type="SMART" id="SM00852">
    <property type="entry name" value="MoCF_biosynth"/>
    <property type="match status" value="1"/>
</dbReference>
<dbReference type="EMBL" id="FYEK01000003">
    <property type="protein sequence ID" value="SNB53093.1"/>
    <property type="molecule type" value="Genomic_DNA"/>
</dbReference>
<dbReference type="SUPFAM" id="SSF142433">
    <property type="entry name" value="CinA-like"/>
    <property type="match status" value="1"/>
</dbReference>
<dbReference type="Gene3D" id="3.40.980.10">
    <property type="entry name" value="MoaB/Mog-like domain"/>
    <property type="match status" value="1"/>
</dbReference>
<keyword evidence="4" id="KW-1185">Reference proteome</keyword>
<dbReference type="Pfam" id="PF18146">
    <property type="entry name" value="CinA_KH"/>
    <property type="match status" value="1"/>
</dbReference>